<feature type="compositionally biased region" description="Low complexity" evidence="1">
    <location>
        <begin position="193"/>
        <end position="227"/>
    </location>
</feature>
<evidence type="ECO:0000313" key="3">
    <source>
        <dbReference type="EMBL" id="EYF07757.1"/>
    </source>
</evidence>
<dbReference type="RefSeq" id="WP_044237338.1">
    <property type="nucleotide sequence ID" value="NZ_ASRX01000008.1"/>
</dbReference>
<evidence type="ECO:0000256" key="2">
    <source>
        <dbReference type="SAM" id="SignalP"/>
    </source>
</evidence>
<feature type="compositionally biased region" description="Low complexity" evidence="1">
    <location>
        <begin position="235"/>
        <end position="273"/>
    </location>
</feature>
<dbReference type="Proteomes" id="UP000019678">
    <property type="component" value="Unassembled WGS sequence"/>
</dbReference>
<feature type="chain" id="PRO_5001496596" evidence="2">
    <location>
        <begin position="31"/>
        <end position="463"/>
    </location>
</feature>
<evidence type="ECO:0000313" key="4">
    <source>
        <dbReference type="Proteomes" id="UP000019678"/>
    </source>
</evidence>
<accession>A0A017TFP6</accession>
<feature type="compositionally biased region" description="Pro residues" evidence="1">
    <location>
        <begin position="183"/>
        <end position="192"/>
    </location>
</feature>
<dbReference type="AlphaFoldDB" id="A0A017TFP6"/>
<dbReference type="STRING" id="1192034.CAP_8258"/>
<feature type="region of interest" description="Disordered" evidence="1">
    <location>
        <begin position="181"/>
        <end position="273"/>
    </location>
</feature>
<organism evidence="3 4">
    <name type="scientific">Chondromyces apiculatus DSM 436</name>
    <dbReference type="NCBI Taxonomy" id="1192034"/>
    <lineage>
        <taxon>Bacteria</taxon>
        <taxon>Pseudomonadati</taxon>
        <taxon>Myxococcota</taxon>
        <taxon>Polyangia</taxon>
        <taxon>Polyangiales</taxon>
        <taxon>Polyangiaceae</taxon>
        <taxon>Chondromyces</taxon>
    </lineage>
</organism>
<feature type="compositionally biased region" description="Low complexity" evidence="1">
    <location>
        <begin position="89"/>
        <end position="99"/>
    </location>
</feature>
<keyword evidence="4" id="KW-1185">Reference proteome</keyword>
<proteinExistence type="predicted"/>
<dbReference type="Gene3D" id="2.40.160.20">
    <property type="match status" value="1"/>
</dbReference>
<gene>
    <name evidence="3" type="ORF">CAP_8258</name>
</gene>
<feature type="signal peptide" evidence="2">
    <location>
        <begin position="1"/>
        <end position="30"/>
    </location>
</feature>
<sequence>MPTGRPPRLHRLAALLLAIAATTGAPHATAAPERVLLMQPPSPDAAAREALVRLRAELRASGFEVHLVNPDEPMTSGDASAAPPLGEVAPPADAPPADASIAGASTAEASPGATHALPFAAIYLTPAATGLAAEIHFTDGRHPAARRVVPDSTLTAGGPGALAIRAAEILRARRLSFARLPRPAIPPPPLPSAPASGKPAPTAPASSTPAPGARPSSTPAPTALDPSAPAPGAPAPGALTRSTPAATAPSTPAATATLSSAPTSSAASCPPGTAPCVAPAPPLPLLASTEFEGALALLVSSGDFGAALGPAFRASYVALPVAIRVTWMSTTTPTVLTHPTGNTHLRQYHLGLDAARSLGPPDALFRPVIAAGVGIYHLTAEGHAVPPYQDDTAEAWTAALQLGAGLRAGIVPGAAVLLDVDALLLLPEPTIAFPDTASARAGLPLVRATLGLVVSGDPEAAFR</sequence>
<protein>
    <submittedName>
        <fullName evidence="3">Uncharacterized protein</fullName>
    </submittedName>
</protein>
<comment type="caution">
    <text evidence="3">The sequence shown here is derived from an EMBL/GenBank/DDBJ whole genome shotgun (WGS) entry which is preliminary data.</text>
</comment>
<feature type="region of interest" description="Disordered" evidence="1">
    <location>
        <begin position="69"/>
        <end position="99"/>
    </location>
</feature>
<evidence type="ECO:0000256" key="1">
    <source>
        <dbReference type="SAM" id="MobiDB-lite"/>
    </source>
</evidence>
<reference evidence="3 4" key="1">
    <citation type="submission" date="2013-05" db="EMBL/GenBank/DDBJ databases">
        <title>Genome assembly of Chondromyces apiculatus DSM 436.</title>
        <authorList>
            <person name="Sharma G."/>
            <person name="Khatri I."/>
            <person name="Kaur C."/>
            <person name="Mayilraj S."/>
            <person name="Subramanian S."/>
        </authorList>
    </citation>
    <scope>NUCLEOTIDE SEQUENCE [LARGE SCALE GENOMIC DNA]</scope>
    <source>
        <strain evidence="3 4">DSM 436</strain>
    </source>
</reference>
<name>A0A017TFP6_9BACT</name>
<dbReference type="EMBL" id="ASRX01000008">
    <property type="protein sequence ID" value="EYF07757.1"/>
    <property type="molecule type" value="Genomic_DNA"/>
</dbReference>
<keyword evidence="2" id="KW-0732">Signal</keyword>
<dbReference type="OrthoDB" id="5511418at2"/>